<keyword evidence="4" id="KW-1003">Cell membrane</keyword>
<gene>
    <name evidence="11" type="ORF">A9404_09580</name>
</gene>
<feature type="transmembrane region" description="Helical" evidence="9">
    <location>
        <begin position="42"/>
        <end position="63"/>
    </location>
</feature>
<evidence type="ECO:0000256" key="9">
    <source>
        <dbReference type="SAM" id="Phobius"/>
    </source>
</evidence>
<evidence type="ECO:0000256" key="1">
    <source>
        <dbReference type="ARBA" id="ARBA00004651"/>
    </source>
</evidence>
<name>A0A191ZKN0_9GAMM</name>
<proteinExistence type="inferred from homology"/>
<dbReference type="OrthoDB" id="9796017at2"/>
<keyword evidence="12" id="KW-1185">Reference proteome</keyword>
<keyword evidence="8 9" id="KW-0472">Membrane</keyword>
<protein>
    <submittedName>
        <fullName evidence="11">ABC transporter permease</fullName>
    </submittedName>
</protein>
<evidence type="ECO:0000259" key="10">
    <source>
        <dbReference type="Pfam" id="PF01061"/>
    </source>
</evidence>
<dbReference type="PANTHER" id="PTHR30413">
    <property type="entry name" value="INNER MEMBRANE TRANSPORT PERMEASE"/>
    <property type="match status" value="1"/>
</dbReference>
<feature type="transmembrane region" description="Helical" evidence="9">
    <location>
        <begin position="117"/>
        <end position="138"/>
    </location>
</feature>
<keyword evidence="6 9" id="KW-1133">Transmembrane helix</keyword>
<accession>A0A191ZKN0</accession>
<evidence type="ECO:0000256" key="4">
    <source>
        <dbReference type="ARBA" id="ARBA00022475"/>
    </source>
</evidence>
<evidence type="ECO:0000256" key="7">
    <source>
        <dbReference type="ARBA" id="ARBA00023047"/>
    </source>
</evidence>
<feature type="domain" description="ABC-2 type transporter transmembrane" evidence="10">
    <location>
        <begin position="25"/>
        <end position="222"/>
    </location>
</feature>
<dbReference type="KEGG" id="haz:A9404_09580"/>
<dbReference type="InterPro" id="IPR013525">
    <property type="entry name" value="ABC2_TM"/>
</dbReference>
<feature type="transmembrane region" description="Helical" evidence="9">
    <location>
        <begin position="232"/>
        <end position="252"/>
    </location>
</feature>
<keyword evidence="3" id="KW-0813">Transport</keyword>
<evidence type="ECO:0000256" key="8">
    <source>
        <dbReference type="ARBA" id="ARBA00023136"/>
    </source>
</evidence>
<evidence type="ECO:0000256" key="3">
    <source>
        <dbReference type="ARBA" id="ARBA00022448"/>
    </source>
</evidence>
<dbReference type="RefSeq" id="WP_066103160.1">
    <property type="nucleotide sequence ID" value="NZ_CP016027.1"/>
</dbReference>
<evidence type="ECO:0000313" key="12">
    <source>
        <dbReference type="Proteomes" id="UP000078596"/>
    </source>
</evidence>
<dbReference type="STRING" id="1860122.A9404_09580"/>
<keyword evidence="5 9" id="KW-0812">Transmembrane</keyword>
<dbReference type="GO" id="GO:0015920">
    <property type="term" value="P:lipopolysaccharide transport"/>
    <property type="evidence" value="ECO:0007669"/>
    <property type="project" value="TreeGrafter"/>
</dbReference>
<evidence type="ECO:0000256" key="6">
    <source>
        <dbReference type="ARBA" id="ARBA00022989"/>
    </source>
</evidence>
<dbReference type="GO" id="GO:0015774">
    <property type="term" value="P:polysaccharide transport"/>
    <property type="evidence" value="ECO:0007669"/>
    <property type="project" value="UniProtKB-KW"/>
</dbReference>
<evidence type="ECO:0000256" key="5">
    <source>
        <dbReference type="ARBA" id="ARBA00022692"/>
    </source>
</evidence>
<feature type="transmembrane region" description="Helical" evidence="9">
    <location>
        <begin position="69"/>
        <end position="96"/>
    </location>
</feature>
<evidence type="ECO:0000256" key="2">
    <source>
        <dbReference type="ARBA" id="ARBA00007783"/>
    </source>
</evidence>
<comment type="subcellular location">
    <subcellularLocation>
        <location evidence="1">Cell membrane</location>
        <topology evidence="1">Multi-pass membrane protein</topology>
    </subcellularLocation>
</comment>
<reference evidence="11 12" key="1">
    <citation type="submission" date="2016-06" db="EMBL/GenBank/DDBJ databases">
        <title>Insight into the functional genes involving in sulfur oxidation in Pearl River water.</title>
        <authorList>
            <person name="Luo J."/>
            <person name="Tan X."/>
            <person name="Lin W."/>
        </authorList>
    </citation>
    <scope>NUCLEOTIDE SEQUENCE [LARGE SCALE GENOMIC DNA]</scope>
    <source>
        <strain evidence="11 12">LS2</strain>
    </source>
</reference>
<dbReference type="Pfam" id="PF01061">
    <property type="entry name" value="ABC2_membrane"/>
    <property type="match status" value="1"/>
</dbReference>
<evidence type="ECO:0000313" key="11">
    <source>
        <dbReference type="EMBL" id="ANJ68403.1"/>
    </source>
</evidence>
<dbReference type="Proteomes" id="UP000078596">
    <property type="component" value="Chromosome"/>
</dbReference>
<sequence>MSSRWTATQNDLFEALRKLPAALFLSWSDTKARYKRSMLGPFWLTLGTAIGVGGLGFVWSTLFNMDKATFIPLLTVGLILWGMIAGIITESSQLFISNAQLIRNVRMPLFFHPLKLILRHMINFAHNAVVILAVFLIFPPQASWSMWLALPGFLLVVLNLTWMSLFVGMFAARFRDTETAIANFMPLLFFMSPVLFKAEQLGVGSWVVWMNPFSYFISVVRDPLLGHPSPSFVWPVMLTMTILGWAITLWLFNSRRTRIPYWI</sequence>
<keyword evidence="7" id="KW-0625">Polysaccharide transport</keyword>
<dbReference type="EMBL" id="CP016027">
    <property type="protein sequence ID" value="ANJ68403.1"/>
    <property type="molecule type" value="Genomic_DNA"/>
</dbReference>
<dbReference type="GO" id="GO:0140359">
    <property type="term" value="F:ABC-type transporter activity"/>
    <property type="evidence" value="ECO:0007669"/>
    <property type="project" value="InterPro"/>
</dbReference>
<keyword evidence="7" id="KW-0762">Sugar transport</keyword>
<organism evidence="11 12">
    <name type="scientific">Halothiobacillus diazotrophicus</name>
    <dbReference type="NCBI Taxonomy" id="1860122"/>
    <lineage>
        <taxon>Bacteria</taxon>
        <taxon>Pseudomonadati</taxon>
        <taxon>Pseudomonadota</taxon>
        <taxon>Gammaproteobacteria</taxon>
        <taxon>Chromatiales</taxon>
        <taxon>Halothiobacillaceae</taxon>
        <taxon>Halothiobacillus</taxon>
    </lineage>
</organism>
<comment type="similarity">
    <text evidence="2">Belongs to the ABC-2 integral membrane protein family.</text>
</comment>
<dbReference type="PANTHER" id="PTHR30413:SF10">
    <property type="entry name" value="CAPSULE POLYSACCHARIDE EXPORT INNER-MEMBRANE PROTEIN CTRC"/>
    <property type="match status" value="1"/>
</dbReference>
<feature type="transmembrane region" description="Helical" evidence="9">
    <location>
        <begin position="144"/>
        <end position="167"/>
    </location>
</feature>
<dbReference type="AlphaFoldDB" id="A0A191ZKN0"/>
<dbReference type="GO" id="GO:0005886">
    <property type="term" value="C:plasma membrane"/>
    <property type="evidence" value="ECO:0007669"/>
    <property type="project" value="UniProtKB-SubCell"/>
</dbReference>